<dbReference type="InterPro" id="IPR036188">
    <property type="entry name" value="FAD/NAD-bd_sf"/>
</dbReference>
<feature type="region of interest" description="Disordered" evidence="14">
    <location>
        <begin position="1"/>
        <end position="45"/>
    </location>
</feature>
<dbReference type="PIRSF" id="PIRSF028937">
    <property type="entry name" value="Lg_Ch_AO"/>
    <property type="match status" value="1"/>
</dbReference>
<accession>F1A4J2</accession>
<evidence type="ECO:0000313" key="17">
    <source>
        <dbReference type="EMBL" id="EGC28895.1"/>
    </source>
</evidence>
<feature type="domain" description="Glucose-methanol-choline oxidoreductase C-terminal" evidence="16">
    <location>
        <begin position="587"/>
        <end position="721"/>
    </location>
</feature>
<evidence type="ECO:0000259" key="16">
    <source>
        <dbReference type="Pfam" id="PF05199"/>
    </source>
</evidence>
<dbReference type="PANTHER" id="PTHR46056">
    <property type="entry name" value="LONG-CHAIN-ALCOHOL OXIDASE"/>
    <property type="match status" value="1"/>
</dbReference>
<comment type="similarity">
    <text evidence="4 12">Belongs to the GMC oxidoreductase family.</text>
</comment>
<dbReference type="STRING" id="5786.F1A4J2"/>
<dbReference type="GO" id="GO:0016020">
    <property type="term" value="C:membrane"/>
    <property type="evidence" value="ECO:0007669"/>
    <property type="project" value="UniProtKB-SubCell"/>
</dbReference>
<organism evidence="17 18">
    <name type="scientific">Dictyostelium purpureum</name>
    <name type="common">Slime mold</name>
    <dbReference type="NCBI Taxonomy" id="5786"/>
    <lineage>
        <taxon>Eukaryota</taxon>
        <taxon>Amoebozoa</taxon>
        <taxon>Evosea</taxon>
        <taxon>Eumycetozoa</taxon>
        <taxon>Dictyostelia</taxon>
        <taxon>Dictyosteliales</taxon>
        <taxon>Dictyosteliaceae</taxon>
        <taxon>Dictyostelium</taxon>
    </lineage>
</organism>
<keyword evidence="8" id="KW-0274">FAD</keyword>
<dbReference type="AlphaFoldDB" id="F1A4J2"/>
<dbReference type="Proteomes" id="UP000001064">
    <property type="component" value="Unassembled WGS sequence"/>
</dbReference>
<dbReference type="PANTHER" id="PTHR46056:SF12">
    <property type="entry name" value="LONG-CHAIN-ALCOHOL OXIDASE"/>
    <property type="match status" value="1"/>
</dbReference>
<evidence type="ECO:0000256" key="12">
    <source>
        <dbReference type="PIRNR" id="PIRNR028937"/>
    </source>
</evidence>
<evidence type="ECO:0000256" key="6">
    <source>
        <dbReference type="ARBA" id="ARBA00022630"/>
    </source>
</evidence>
<keyword evidence="18" id="KW-1185">Reference proteome</keyword>
<evidence type="ECO:0000256" key="4">
    <source>
        <dbReference type="ARBA" id="ARBA00010790"/>
    </source>
</evidence>
<evidence type="ECO:0000256" key="13">
    <source>
        <dbReference type="PIRSR" id="PIRSR028937-1"/>
    </source>
</evidence>
<evidence type="ECO:0000256" key="10">
    <source>
        <dbReference type="ARBA" id="ARBA00023002"/>
    </source>
</evidence>
<dbReference type="KEGG" id="dpp:DICPUDRAFT_159608"/>
<comment type="function">
    <text evidence="2">Long-chain fatty alcohol oxidase involved in the omega-oxidation pathway of lipid degradation.</text>
</comment>
<comment type="catalytic activity">
    <reaction evidence="1 12">
        <text>a long-chain primary fatty alcohol + O2 = a long-chain fatty aldehyde + H2O2</text>
        <dbReference type="Rhea" id="RHEA:22756"/>
        <dbReference type="ChEBI" id="CHEBI:15379"/>
        <dbReference type="ChEBI" id="CHEBI:16240"/>
        <dbReference type="ChEBI" id="CHEBI:17176"/>
        <dbReference type="ChEBI" id="CHEBI:77396"/>
        <dbReference type="EC" id="1.1.3.20"/>
    </reaction>
</comment>
<evidence type="ECO:0000313" key="18">
    <source>
        <dbReference type="Proteomes" id="UP000001064"/>
    </source>
</evidence>
<dbReference type="EMBL" id="GL871523">
    <property type="protein sequence ID" value="EGC28895.1"/>
    <property type="molecule type" value="Genomic_DNA"/>
</dbReference>
<feature type="compositionally biased region" description="Polar residues" evidence="14">
    <location>
        <begin position="1"/>
        <end position="12"/>
    </location>
</feature>
<proteinExistence type="inferred from homology"/>
<feature type="domain" description="Glucose-methanol-choline oxidoreductase N-terminal" evidence="15">
    <location>
        <begin position="281"/>
        <end position="499"/>
    </location>
</feature>
<dbReference type="InterPro" id="IPR007867">
    <property type="entry name" value="GMC_OxRtase_C"/>
</dbReference>
<dbReference type="InterPro" id="IPR012400">
    <property type="entry name" value="Long_Oxdase"/>
</dbReference>
<keyword evidence="7" id="KW-0812">Transmembrane</keyword>
<dbReference type="Pfam" id="PF13450">
    <property type="entry name" value="NAD_binding_8"/>
    <property type="match status" value="1"/>
</dbReference>
<dbReference type="InParanoid" id="F1A4J2"/>
<evidence type="ECO:0000256" key="5">
    <source>
        <dbReference type="ARBA" id="ARBA00013125"/>
    </source>
</evidence>
<dbReference type="Pfam" id="PF00732">
    <property type="entry name" value="GMC_oxred_N"/>
    <property type="match status" value="1"/>
</dbReference>
<dbReference type="OrthoDB" id="269227at2759"/>
<evidence type="ECO:0000256" key="1">
    <source>
        <dbReference type="ARBA" id="ARBA00000920"/>
    </source>
</evidence>
<dbReference type="Pfam" id="PF05199">
    <property type="entry name" value="GMC_oxred_C"/>
    <property type="match status" value="1"/>
</dbReference>
<dbReference type="RefSeq" id="XP_003294587.1">
    <property type="nucleotide sequence ID" value="XM_003294539.1"/>
</dbReference>
<gene>
    <name evidence="17" type="ORF">DICPUDRAFT_159608</name>
</gene>
<dbReference type="GeneID" id="10507043"/>
<name>F1A4J2_DICPU</name>
<evidence type="ECO:0000256" key="2">
    <source>
        <dbReference type="ARBA" id="ARBA00003842"/>
    </source>
</evidence>
<dbReference type="GO" id="GO:0050660">
    <property type="term" value="F:flavin adenine dinucleotide binding"/>
    <property type="evidence" value="ECO:0007669"/>
    <property type="project" value="InterPro"/>
</dbReference>
<dbReference type="EC" id="1.1.3.20" evidence="5 12"/>
<evidence type="ECO:0000256" key="11">
    <source>
        <dbReference type="ARBA" id="ARBA00023136"/>
    </source>
</evidence>
<dbReference type="OMA" id="RNVKGCW"/>
<sequence>MISTESSGADTSQQKHCEDESSVRNNNVNNQNSIPAKKNDHLHQGSNGMFTMNEYKTLAIICDTIFSDDSQEFEQSVQGETDNPKHLNSLKDYFKRKSSDLDLAGEFLKLLSKTRSSTQISDFKTLLYLFSAKGAGFILTGSLNNFTGLNLKTRQSILSMMKTSNNPIRRQAYKAIVPLAISLFYTIIPPSNDGNPNWDAVNYIGPTSAEQIPGEEKLSFIKITSETSLKADVVVIGSGAGGGVTAALLSQAGYKVIVMEKGSYVSSNNMTWKEGEAFPLMYEQAGTLTSDDLSVNILAGSCLGGGTTVNWTASIRTPEPILEEWRKQCPNTFSSAKFNQAMDSVSERLSVTTNYSTGHHNKNNLILEQALLDLQDEPAPIPRNVKNCDTTQCGSCSMGCRSKSKQSSMVTYLEDCCSNGGQIITNCQAEQITYTDSPQGQTVHGVIGFVTTPDGVKFRVFIKTHIVVCAAGAIHTPALLLKSSIKNSNIGNNLYLHPAIPVIAGHDEIIDLYKGPPMTIIGRKFQKINPTNNKLGGAIIECPNAHLGVASSVCSFFWDKSFSFKKELLDINKFSSFITILRDTTPGKIRLDKDGRTPKIIYKLSNQDWKSSMIAAEASFRSLMKMGAKKAAIPVNGLEPCTSIDQIESYIKSLRSIGYKPNQAIVLSAHQMGSCRMGSNRSNSVVNENGESWDVKRLFIADGSVLPSSVGINPMITIYSVSHIIANQIIQLYPPTNINITYEREN</sequence>
<evidence type="ECO:0000256" key="8">
    <source>
        <dbReference type="ARBA" id="ARBA00022827"/>
    </source>
</evidence>
<reference evidence="18" key="1">
    <citation type="journal article" date="2011" name="Genome Biol.">
        <title>Comparative genomics of the social amoebae Dictyostelium discoideum and Dictyostelium purpureum.</title>
        <authorList>
            <consortium name="US DOE Joint Genome Institute (JGI-PGF)"/>
            <person name="Sucgang R."/>
            <person name="Kuo A."/>
            <person name="Tian X."/>
            <person name="Salerno W."/>
            <person name="Parikh A."/>
            <person name="Feasley C.L."/>
            <person name="Dalin E."/>
            <person name="Tu H."/>
            <person name="Huang E."/>
            <person name="Barry K."/>
            <person name="Lindquist E."/>
            <person name="Shapiro H."/>
            <person name="Bruce D."/>
            <person name="Schmutz J."/>
            <person name="Salamov A."/>
            <person name="Fey P."/>
            <person name="Gaudet P."/>
            <person name="Anjard C."/>
            <person name="Babu M.M."/>
            <person name="Basu S."/>
            <person name="Bushmanova Y."/>
            <person name="van der Wel H."/>
            <person name="Katoh-Kurasawa M."/>
            <person name="Dinh C."/>
            <person name="Coutinho P.M."/>
            <person name="Saito T."/>
            <person name="Elias M."/>
            <person name="Schaap P."/>
            <person name="Kay R.R."/>
            <person name="Henrissat B."/>
            <person name="Eichinger L."/>
            <person name="Rivero F."/>
            <person name="Putnam N.H."/>
            <person name="West C.M."/>
            <person name="Loomis W.F."/>
            <person name="Chisholm R.L."/>
            <person name="Shaulsky G."/>
            <person name="Strassmann J.E."/>
            <person name="Queller D.C."/>
            <person name="Kuspa A."/>
            <person name="Grigoriev I.V."/>
        </authorList>
    </citation>
    <scope>NUCLEOTIDE SEQUENCE [LARGE SCALE GENOMIC DNA]</scope>
    <source>
        <strain evidence="18">QSDP1</strain>
    </source>
</reference>
<dbReference type="InterPro" id="IPR000172">
    <property type="entry name" value="GMC_OxRdtase_N"/>
</dbReference>
<evidence type="ECO:0000256" key="7">
    <source>
        <dbReference type="ARBA" id="ARBA00022692"/>
    </source>
</evidence>
<dbReference type="eggNOG" id="ENOG502QSD8">
    <property type="taxonomic scope" value="Eukaryota"/>
</dbReference>
<feature type="active site" description="Proton acceptor" evidence="13">
    <location>
        <position position="670"/>
    </location>
</feature>
<evidence type="ECO:0000256" key="14">
    <source>
        <dbReference type="SAM" id="MobiDB-lite"/>
    </source>
</evidence>
<evidence type="ECO:0000256" key="9">
    <source>
        <dbReference type="ARBA" id="ARBA00022989"/>
    </source>
</evidence>
<dbReference type="GO" id="GO:0046577">
    <property type="term" value="F:long-chain-alcohol oxidase activity"/>
    <property type="evidence" value="ECO:0007669"/>
    <property type="project" value="UniProtKB-EC"/>
</dbReference>
<dbReference type="Gene3D" id="3.50.50.60">
    <property type="entry name" value="FAD/NAD(P)-binding domain"/>
    <property type="match status" value="2"/>
</dbReference>
<keyword evidence="9" id="KW-1133">Transmembrane helix</keyword>
<dbReference type="SUPFAM" id="SSF51905">
    <property type="entry name" value="FAD/NAD(P)-binding domain"/>
    <property type="match status" value="1"/>
</dbReference>
<dbReference type="VEuPathDB" id="AmoebaDB:DICPUDRAFT_159608"/>
<keyword evidence="6" id="KW-0285">Flavoprotein</keyword>
<comment type="subcellular location">
    <subcellularLocation>
        <location evidence="3">Membrane</location>
    </subcellularLocation>
</comment>
<feature type="compositionally biased region" description="Basic and acidic residues" evidence="14">
    <location>
        <begin position="13"/>
        <end position="22"/>
    </location>
</feature>
<keyword evidence="10 12" id="KW-0560">Oxidoreductase</keyword>
<evidence type="ECO:0000259" key="15">
    <source>
        <dbReference type="Pfam" id="PF00732"/>
    </source>
</evidence>
<evidence type="ECO:0000256" key="3">
    <source>
        <dbReference type="ARBA" id="ARBA00004370"/>
    </source>
</evidence>
<protein>
    <recommendedName>
        <fullName evidence="5 12">Long-chain-alcohol oxidase</fullName>
        <ecNumber evidence="5 12">1.1.3.20</ecNumber>
    </recommendedName>
</protein>
<keyword evidence="11" id="KW-0472">Membrane</keyword>